<evidence type="ECO:0000256" key="13">
    <source>
        <dbReference type="ARBA" id="ARBA00023180"/>
    </source>
</evidence>
<dbReference type="InterPro" id="IPR002369">
    <property type="entry name" value="Integrin_bsu_VWA"/>
</dbReference>
<dbReference type="SMART" id="SM00187">
    <property type="entry name" value="INB"/>
    <property type="match status" value="1"/>
</dbReference>
<evidence type="ECO:0000256" key="9">
    <source>
        <dbReference type="ARBA" id="ARBA00022989"/>
    </source>
</evidence>
<reference evidence="19" key="1">
    <citation type="submission" date="2020-06" db="EMBL/GenBank/DDBJ databases">
        <title>Draft genome of Bugula neritina, a colonial animal packing powerful symbionts and potential medicines.</title>
        <authorList>
            <person name="Rayko M."/>
        </authorList>
    </citation>
    <scope>NUCLEOTIDE SEQUENCE [LARGE SCALE GENOMIC DNA]</scope>
    <source>
        <strain evidence="19">Kwan_BN1</strain>
    </source>
</reference>
<dbReference type="Pfam" id="PF08725">
    <property type="entry name" value="Integrin_b_cyt"/>
    <property type="match status" value="1"/>
</dbReference>
<keyword evidence="9 16" id="KW-1133">Transmembrane helix</keyword>
<dbReference type="Gene3D" id="1.20.5.100">
    <property type="entry name" value="Cytochrome c1, transmembrane anchor, C-terminal"/>
    <property type="match status" value="1"/>
</dbReference>
<evidence type="ECO:0000256" key="1">
    <source>
        <dbReference type="ARBA" id="ARBA00004251"/>
    </source>
</evidence>
<comment type="subcellular location">
    <subcellularLocation>
        <location evidence="1 15">Cell membrane</location>
        <topology evidence="1 15">Single-pass type I membrane protein</topology>
    </subcellularLocation>
</comment>
<evidence type="ECO:0000256" key="16">
    <source>
        <dbReference type="SAM" id="Phobius"/>
    </source>
</evidence>
<feature type="disulfide bond" evidence="14">
    <location>
        <begin position="308"/>
        <end position="349"/>
    </location>
</feature>
<evidence type="ECO:0000256" key="10">
    <source>
        <dbReference type="ARBA" id="ARBA00023037"/>
    </source>
</evidence>
<feature type="disulfide bond" evidence="14">
    <location>
        <begin position="636"/>
        <end position="645"/>
    </location>
</feature>
<keyword evidence="13" id="KW-0325">Glycoprotein</keyword>
<dbReference type="SUPFAM" id="SSF53300">
    <property type="entry name" value="vWA-like"/>
    <property type="match status" value="1"/>
</dbReference>
<keyword evidence="20" id="KW-1185">Reference proteome</keyword>
<sequence length="868" mass="95550">MFSNWRFLKLSLLCFTLQFFCQGKAGASDMKCLSTANCSECLLQGDHCVWCFKSVCTTHFLLHVQSLCGLMCKLQPPTSMSSSQCMAELPTCIDIYSNDPDFTQAAYQKEGRCDTISNHLLQNCDSWIKDPVSQLHFLKNESLKNANVDNSSNIVQEAVQITPQKVHIQIQPGRPVTIPLQFRIAEDYPVDLYYIMDLSHSMIDDQKNLIRLATSLEKELKNISRNSRMGFGAFIDKPIEPFIGTRQVSLQNPCFPANVCEPAYSFINQLPLTTNTSIFGRKVALAPISGNQDGPEGGLDGLLQAMVCESEIGWRPTSRKIILYSTDAKSHIASDAKVAGIVEPNDGYCHLVNNTYSYSLHQDYPSISQIASIAKKTSTSIIFAVANYLLEYKEISKFIPSSAVGLLANDSSNIVKLVKEQYESLIKVVNLRVLGIPTSSDIKVVIKSNCSQSDGVFVENSVCDSVRIGEYVHFEIEVSLQSCANHLQNQSFLVKSDDLSDNLQVDVEIFCQCDCNDKTEKDAKCSGAGTYSCGLCSCDSGFSGEKCECDSQASKPKDSCDNVKTGLMCSGHGECDSCGNCQCDCLPGGLEPLCDRYTGPVCQCNNKACSQRNGRLCSGRGNCTCDPHSFLSVCQCESGYLGADCSCPVSDVTCRSKENMEVLCNGKGTCNCGKCTCIDQCYEGAVCSILKPECGKTCISFRECAACYTLSGAACTHANGSCSSYNVKEVTRIDEESPGACFYIDQQGCENHYLYEYKSGWNLYILLKPQCQKEYWLEIIIGICVGVLVLGVTALIIWKQAVTIHDKREFARFQAEAQRAKWKTTNNPLYKPATSMFKNPMYSAVEPGMDRFADGELEHSAKPLVIDT</sequence>
<evidence type="ECO:0000256" key="2">
    <source>
        <dbReference type="ARBA" id="ARBA00007449"/>
    </source>
</evidence>
<evidence type="ECO:0000313" key="19">
    <source>
        <dbReference type="EMBL" id="KAF6039503.1"/>
    </source>
</evidence>
<dbReference type="FunFam" id="2.10.25.10:FF:000036">
    <property type="entry name" value="Integrin beta"/>
    <property type="match status" value="1"/>
</dbReference>
<dbReference type="GO" id="GO:0007160">
    <property type="term" value="P:cell-matrix adhesion"/>
    <property type="evidence" value="ECO:0007669"/>
    <property type="project" value="TreeGrafter"/>
</dbReference>
<dbReference type="Gene3D" id="2.10.25.10">
    <property type="entry name" value="Laminin"/>
    <property type="match status" value="2"/>
</dbReference>
<feature type="disulfide bond" evidence="14">
    <location>
        <begin position="583"/>
        <end position="602"/>
    </location>
</feature>
<feature type="disulfide bond" evidence="14">
    <location>
        <begin position="677"/>
        <end position="687"/>
    </location>
</feature>
<evidence type="ECO:0000256" key="5">
    <source>
        <dbReference type="ARBA" id="ARBA00022692"/>
    </source>
</evidence>
<proteinExistence type="inferred from homology"/>
<dbReference type="PRINTS" id="PR01186">
    <property type="entry name" value="INTEGRINB"/>
</dbReference>
<feature type="disulfide bond" evidence="14">
    <location>
        <begin position="538"/>
        <end position="547"/>
    </location>
</feature>
<keyword evidence="3" id="KW-1003">Cell membrane</keyword>
<evidence type="ECO:0000256" key="8">
    <source>
        <dbReference type="ARBA" id="ARBA00022889"/>
    </source>
</evidence>
<feature type="disulfide bond" evidence="14">
    <location>
        <begin position="483"/>
        <end position="741"/>
    </location>
</feature>
<comment type="similarity">
    <text evidence="2 15">Belongs to the integrin beta chain family.</text>
</comment>
<dbReference type="SUPFAM" id="SSF69179">
    <property type="entry name" value="Integrin domains"/>
    <property type="match status" value="1"/>
</dbReference>
<feature type="signal peptide" evidence="17">
    <location>
        <begin position="1"/>
        <end position="27"/>
    </location>
</feature>
<feature type="disulfide bond" evidence="14">
    <location>
        <begin position="533"/>
        <end position="569"/>
    </location>
</feature>
<feature type="disulfide bond" evidence="14">
    <location>
        <begin position="578"/>
        <end position="617"/>
    </location>
</feature>
<feature type="chain" id="PRO_5029606330" description="Integrin beta" evidence="17">
    <location>
        <begin position="28"/>
        <end position="868"/>
    </location>
</feature>
<dbReference type="Gene3D" id="2.60.40.1510">
    <property type="entry name" value="ntegrin, alpha v. Chain A, domain 3"/>
    <property type="match status" value="1"/>
</dbReference>
<feature type="disulfide bond" evidence="14">
    <location>
        <begin position="625"/>
        <end position="664"/>
    </location>
</feature>
<dbReference type="InterPro" id="IPR014836">
    <property type="entry name" value="Integrin_bsu_cyt_dom"/>
</dbReference>
<feature type="disulfide bond" evidence="14">
    <location>
        <begin position="698"/>
        <end position="707"/>
    </location>
</feature>
<evidence type="ECO:0000256" key="6">
    <source>
        <dbReference type="ARBA" id="ARBA00022729"/>
    </source>
</evidence>
<dbReference type="GO" id="GO:0007229">
    <property type="term" value="P:integrin-mediated signaling pathway"/>
    <property type="evidence" value="ECO:0007669"/>
    <property type="project" value="UniProtKB-KW"/>
</dbReference>
<dbReference type="InterPro" id="IPR057243">
    <property type="entry name" value="Integrin_I-EGF_CS"/>
</dbReference>
<dbReference type="PANTHER" id="PTHR10082">
    <property type="entry name" value="INTEGRIN BETA SUBUNIT"/>
    <property type="match status" value="1"/>
</dbReference>
<keyword evidence="5 15" id="KW-0812">Transmembrane</keyword>
<evidence type="ECO:0000256" key="12">
    <source>
        <dbReference type="ARBA" id="ARBA00023157"/>
    </source>
</evidence>
<feature type="disulfide bond" evidence="14">
    <location>
        <begin position="704"/>
        <end position="771"/>
    </location>
</feature>
<dbReference type="InterPro" id="IPR036465">
    <property type="entry name" value="vWFA_dom_sf"/>
</dbReference>
<evidence type="ECO:0000256" key="14">
    <source>
        <dbReference type="PIRSR" id="PIRSR002512-1"/>
    </source>
</evidence>
<dbReference type="GO" id="GO:0098609">
    <property type="term" value="P:cell-cell adhesion"/>
    <property type="evidence" value="ECO:0007669"/>
    <property type="project" value="TreeGrafter"/>
</dbReference>
<keyword evidence="4" id="KW-0245">EGF-like domain</keyword>
<evidence type="ECO:0000256" key="11">
    <source>
        <dbReference type="ARBA" id="ARBA00023136"/>
    </source>
</evidence>
<dbReference type="AlphaFoldDB" id="A0A7J7KMY6"/>
<feature type="disulfide bond" evidence="14">
    <location>
        <begin position="722"/>
        <end position="749"/>
    </location>
</feature>
<dbReference type="PROSITE" id="PS00243">
    <property type="entry name" value="I_EGF_1"/>
    <property type="match status" value="1"/>
</dbReference>
<dbReference type="OrthoDB" id="410592at2759"/>
<evidence type="ECO:0000313" key="20">
    <source>
        <dbReference type="Proteomes" id="UP000593567"/>
    </source>
</evidence>
<feature type="disulfide bond" evidence="14">
    <location>
        <begin position="647"/>
        <end position="654"/>
    </location>
</feature>
<keyword evidence="8 15" id="KW-0130">Cell adhesion</keyword>
<keyword evidence="7" id="KW-0677">Repeat</keyword>
<keyword evidence="11 16" id="KW-0472">Membrane</keyword>
<evidence type="ECO:0000256" key="3">
    <source>
        <dbReference type="ARBA" id="ARBA00022475"/>
    </source>
</evidence>
<dbReference type="Proteomes" id="UP000593567">
    <property type="component" value="Unassembled WGS sequence"/>
</dbReference>
<keyword evidence="6 17" id="KW-0732">Signal</keyword>
<dbReference type="SMART" id="SM01241">
    <property type="entry name" value="Integrin_b_cyt"/>
    <property type="match status" value="1"/>
</dbReference>
<dbReference type="GO" id="GO:0008305">
    <property type="term" value="C:integrin complex"/>
    <property type="evidence" value="ECO:0007669"/>
    <property type="project" value="TreeGrafter"/>
</dbReference>
<feature type="disulfide bond" evidence="14">
    <location>
        <begin position="85"/>
        <end position="124"/>
    </location>
</feature>
<evidence type="ECO:0000256" key="15">
    <source>
        <dbReference type="RuleBase" id="RU000633"/>
    </source>
</evidence>
<feature type="disulfide bond" evidence="14">
    <location>
        <begin position="670"/>
        <end position="675"/>
    </location>
</feature>
<accession>A0A7J7KMY6</accession>
<dbReference type="EMBL" id="VXIV02000246">
    <property type="protein sequence ID" value="KAF6039503.1"/>
    <property type="molecule type" value="Genomic_DNA"/>
</dbReference>
<feature type="transmembrane region" description="Helical" evidence="16">
    <location>
        <begin position="775"/>
        <end position="798"/>
    </location>
</feature>
<dbReference type="GO" id="GO:0009986">
    <property type="term" value="C:cell surface"/>
    <property type="evidence" value="ECO:0007669"/>
    <property type="project" value="TreeGrafter"/>
</dbReference>
<evidence type="ECO:0000256" key="17">
    <source>
        <dbReference type="SAM" id="SignalP"/>
    </source>
</evidence>
<dbReference type="GO" id="GO:0033627">
    <property type="term" value="P:cell adhesion mediated by integrin"/>
    <property type="evidence" value="ECO:0007669"/>
    <property type="project" value="TreeGrafter"/>
</dbReference>
<dbReference type="GO" id="GO:0005925">
    <property type="term" value="C:focal adhesion"/>
    <property type="evidence" value="ECO:0007669"/>
    <property type="project" value="TreeGrafter"/>
</dbReference>
<comment type="caution">
    <text evidence="19">The sequence shown here is derived from an EMBL/GenBank/DDBJ whole genome shotgun (WGS) entry which is preliminary data.</text>
</comment>
<organism evidence="19 20">
    <name type="scientific">Bugula neritina</name>
    <name type="common">Brown bryozoan</name>
    <name type="synonym">Sertularia neritina</name>
    <dbReference type="NCBI Taxonomy" id="10212"/>
    <lineage>
        <taxon>Eukaryota</taxon>
        <taxon>Metazoa</taxon>
        <taxon>Spiralia</taxon>
        <taxon>Lophotrochozoa</taxon>
        <taxon>Bryozoa</taxon>
        <taxon>Gymnolaemata</taxon>
        <taxon>Cheilostomatida</taxon>
        <taxon>Flustrina</taxon>
        <taxon>Buguloidea</taxon>
        <taxon>Bugulidae</taxon>
        <taxon>Bugula</taxon>
    </lineage>
</organism>
<dbReference type="PANTHER" id="PTHR10082:SF60">
    <property type="entry name" value="INTEGRIN BETA-PS"/>
    <property type="match status" value="1"/>
</dbReference>
<keyword evidence="10 15" id="KW-0401">Integrin</keyword>
<gene>
    <name evidence="19" type="ORF">EB796_002188</name>
</gene>
<evidence type="ECO:0000256" key="7">
    <source>
        <dbReference type="ARBA" id="ARBA00022737"/>
    </source>
</evidence>
<dbReference type="PROSITE" id="PS00022">
    <property type="entry name" value="EGF_1"/>
    <property type="match status" value="1"/>
</dbReference>
<dbReference type="InterPro" id="IPR000742">
    <property type="entry name" value="EGF"/>
</dbReference>
<feature type="disulfide bond" evidence="14">
    <location>
        <begin position="575"/>
        <end position="581"/>
    </location>
</feature>
<evidence type="ECO:0000259" key="18">
    <source>
        <dbReference type="PROSITE" id="PS00022"/>
    </source>
</evidence>
<feature type="domain" description="EGF-like" evidence="18">
    <location>
        <begin position="634"/>
        <end position="645"/>
    </location>
</feature>
<feature type="disulfide bond" evidence="14">
    <location>
        <begin position="450"/>
        <end position="463"/>
    </location>
</feature>
<dbReference type="GO" id="GO:0016477">
    <property type="term" value="P:cell migration"/>
    <property type="evidence" value="ECO:0007669"/>
    <property type="project" value="TreeGrafter"/>
</dbReference>
<dbReference type="InterPro" id="IPR032695">
    <property type="entry name" value="Integrin_dom_sf"/>
</dbReference>
<feature type="disulfide bond" evidence="14">
    <location>
        <begin position="511"/>
        <end position="515"/>
    </location>
</feature>
<dbReference type="Pfam" id="PF00362">
    <property type="entry name" value="Integrin_beta"/>
    <property type="match status" value="1"/>
</dbReference>
<dbReference type="Gene3D" id="3.40.50.410">
    <property type="entry name" value="von Willebrand factor, type A domain"/>
    <property type="match status" value="1"/>
</dbReference>
<keyword evidence="12 14" id="KW-1015">Disulfide bond</keyword>
<protein>
    <recommendedName>
        <fullName evidence="15">Integrin beta</fullName>
    </recommendedName>
</protein>
<dbReference type="FunFam" id="3.40.50.410:FF:000002">
    <property type="entry name" value="Integrin beta"/>
    <property type="match status" value="1"/>
</dbReference>
<dbReference type="GO" id="GO:0005178">
    <property type="term" value="F:integrin binding"/>
    <property type="evidence" value="ECO:0007669"/>
    <property type="project" value="TreeGrafter"/>
</dbReference>
<dbReference type="InterPro" id="IPR015812">
    <property type="entry name" value="Integrin_bsu"/>
</dbReference>
<feature type="disulfide bond" evidence="14">
    <location>
        <begin position="254"/>
        <end position="260"/>
    </location>
</feature>
<feature type="disulfide bond" evidence="14">
    <location>
        <begin position="623"/>
        <end position="634"/>
    </location>
</feature>
<dbReference type="PIRSF" id="PIRSF002512">
    <property type="entry name" value="Integrin_B"/>
    <property type="match status" value="1"/>
</dbReference>
<feature type="disulfide bond" evidence="14">
    <location>
        <begin position="604"/>
        <end position="609"/>
    </location>
</feature>
<evidence type="ECO:0000256" key="4">
    <source>
        <dbReference type="ARBA" id="ARBA00022536"/>
    </source>
</evidence>
<name>A0A7J7KMY6_BUGNE</name>